<feature type="region of interest" description="Disordered" evidence="6">
    <location>
        <begin position="333"/>
        <end position="406"/>
    </location>
</feature>
<evidence type="ECO:0000256" key="2">
    <source>
        <dbReference type="ARBA" id="ARBA00022700"/>
    </source>
</evidence>
<feature type="region of interest" description="Disordered" evidence="6">
    <location>
        <begin position="766"/>
        <end position="808"/>
    </location>
</feature>
<gene>
    <name evidence="9" type="primary">SOCS7</name>
    <name evidence="9" type="ORF">TR157455</name>
</gene>
<evidence type="ECO:0000256" key="4">
    <source>
        <dbReference type="ARBA" id="ARBA00022999"/>
    </source>
</evidence>
<dbReference type="PANTHER" id="PTHR10155">
    <property type="entry name" value="PHOSPHATIDYLINOSITOL 3-KINASE REGULATORY SUBUNIT"/>
    <property type="match status" value="1"/>
</dbReference>
<feature type="compositionally biased region" description="Low complexity" evidence="6">
    <location>
        <begin position="1107"/>
        <end position="1118"/>
    </location>
</feature>
<feature type="compositionally biased region" description="Low complexity" evidence="6">
    <location>
        <begin position="727"/>
        <end position="750"/>
    </location>
</feature>
<feature type="non-terminal residue" evidence="9">
    <location>
        <position position="1"/>
    </location>
</feature>
<keyword evidence="1" id="KW-0341">Growth regulation</keyword>
<organism evidence="9">
    <name type="scientific">Schistocephalus solidus</name>
    <name type="common">Tapeworm</name>
    <dbReference type="NCBI Taxonomy" id="70667"/>
    <lineage>
        <taxon>Eukaryota</taxon>
        <taxon>Metazoa</taxon>
        <taxon>Spiralia</taxon>
        <taxon>Lophotrochozoa</taxon>
        <taxon>Platyhelminthes</taxon>
        <taxon>Cestoda</taxon>
        <taxon>Eucestoda</taxon>
        <taxon>Diphyllobothriidea</taxon>
        <taxon>Diphyllobothriidae</taxon>
        <taxon>Schistocephalus</taxon>
    </lineage>
</organism>
<feature type="region of interest" description="Disordered" evidence="6">
    <location>
        <begin position="523"/>
        <end position="546"/>
    </location>
</feature>
<feature type="domain" description="SOCS box" evidence="8">
    <location>
        <begin position="1009"/>
        <end position="1058"/>
    </location>
</feature>
<dbReference type="InterPro" id="IPR036860">
    <property type="entry name" value="SH2_dom_sf"/>
</dbReference>
<feature type="compositionally biased region" description="Polar residues" evidence="6">
    <location>
        <begin position="457"/>
        <end position="468"/>
    </location>
</feature>
<dbReference type="InterPro" id="IPR001496">
    <property type="entry name" value="SOCS_box"/>
</dbReference>
<dbReference type="GO" id="GO:0009968">
    <property type="term" value="P:negative regulation of signal transduction"/>
    <property type="evidence" value="ECO:0007669"/>
    <property type="project" value="UniProtKB-KW"/>
</dbReference>
<reference evidence="9" key="1">
    <citation type="submission" date="2016-01" db="EMBL/GenBank/DDBJ databases">
        <title>Reference transcriptome for the parasite Schistocephalus solidus: insights into the molecular evolution of parasitism.</title>
        <authorList>
            <person name="Hebert F.O."/>
            <person name="Grambauer S."/>
            <person name="Barber I."/>
            <person name="Landry C.R."/>
            <person name="Aubin-Horth N."/>
        </authorList>
    </citation>
    <scope>NUCLEOTIDE SEQUENCE</scope>
</reference>
<feature type="compositionally biased region" description="Pro residues" evidence="6">
    <location>
        <begin position="1089"/>
        <end position="1106"/>
    </location>
</feature>
<protein>
    <submittedName>
        <fullName evidence="9">Suppressor of cytokine signaling 7</fullName>
    </submittedName>
</protein>
<feature type="compositionally biased region" description="Basic and acidic residues" evidence="6">
    <location>
        <begin position="333"/>
        <end position="342"/>
    </location>
</feature>
<feature type="compositionally biased region" description="Basic residues" evidence="6">
    <location>
        <begin position="776"/>
        <end position="789"/>
    </location>
</feature>
<dbReference type="GO" id="GO:0005942">
    <property type="term" value="C:phosphatidylinositol 3-kinase complex"/>
    <property type="evidence" value="ECO:0007669"/>
    <property type="project" value="TreeGrafter"/>
</dbReference>
<evidence type="ECO:0000256" key="3">
    <source>
        <dbReference type="ARBA" id="ARBA00022786"/>
    </source>
</evidence>
<name>A0A0X3NRY2_SCHSO</name>
<evidence type="ECO:0000256" key="1">
    <source>
        <dbReference type="ARBA" id="ARBA00022604"/>
    </source>
</evidence>
<dbReference type="Pfam" id="PF07525">
    <property type="entry name" value="SOCS_box"/>
    <property type="match status" value="1"/>
</dbReference>
<feature type="region of interest" description="Disordered" evidence="6">
    <location>
        <begin position="432"/>
        <end position="468"/>
    </location>
</feature>
<feature type="compositionally biased region" description="Polar residues" evidence="6">
    <location>
        <begin position="1119"/>
        <end position="1151"/>
    </location>
</feature>
<dbReference type="SMART" id="SM00252">
    <property type="entry name" value="SH2"/>
    <property type="match status" value="1"/>
</dbReference>
<dbReference type="PROSITE" id="PS50225">
    <property type="entry name" value="SOCS"/>
    <property type="match status" value="1"/>
</dbReference>
<keyword evidence="3" id="KW-0833">Ubl conjugation pathway</keyword>
<dbReference type="SUPFAM" id="SSF158235">
    <property type="entry name" value="SOCS box-like"/>
    <property type="match status" value="1"/>
</dbReference>
<feature type="region of interest" description="Disordered" evidence="6">
    <location>
        <begin position="727"/>
        <end position="752"/>
    </location>
</feature>
<evidence type="ECO:0000256" key="6">
    <source>
        <dbReference type="SAM" id="MobiDB-lite"/>
    </source>
</evidence>
<dbReference type="SMART" id="SM00253">
    <property type="entry name" value="SOCS"/>
    <property type="match status" value="1"/>
</dbReference>
<dbReference type="AlphaFoldDB" id="A0A0X3NRY2"/>
<dbReference type="Pfam" id="PF00017">
    <property type="entry name" value="SH2"/>
    <property type="match status" value="1"/>
</dbReference>
<evidence type="ECO:0000256" key="5">
    <source>
        <dbReference type="PROSITE-ProRule" id="PRU00191"/>
    </source>
</evidence>
<dbReference type="InterPro" id="IPR036036">
    <property type="entry name" value="SOCS_box-like_dom_sf"/>
</dbReference>
<dbReference type="SMART" id="SM00969">
    <property type="entry name" value="SOCS_box"/>
    <property type="match status" value="1"/>
</dbReference>
<evidence type="ECO:0000313" key="9">
    <source>
        <dbReference type="EMBL" id="JAP42123.1"/>
    </source>
</evidence>
<dbReference type="GO" id="GO:0046854">
    <property type="term" value="P:phosphatidylinositol phosphate biosynthetic process"/>
    <property type="evidence" value="ECO:0007669"/>
    <property type="project" value="TreeGrafter"/>
</dbReference>
<keyword evidence="4 5" id="KW-0727">SH2 domain</keyword>
<feature type="compositionally biased region" description="Low complexity" evidence="6">
    <location>
        <begin position="376"/>
        <end position="389"/>
    </location>
</feature>
<dbReference type="EMBL" id="GEEE01021102">
    <property type="protein sequence ID" value="JAP42123.1"/>
    <property type="molecule type" value="Transcribed_RNA"/>
</dbReference>
<feature type="region of interest" description="Disordered" evidence="6">
    <location>
        <begin position="1085"/>
        <end position="1151"/>
    </location>
</feature>
<feature type="region of interest" description="Disordered" evidence="6">
    <location>
        <begin position="137"/>
        <end position="158"/>
    </location>
</feature>
<feature type="compositionally biased region" description="Polar residues" evidence="6">
    <location>
        <begin position="795"/>
        <end position="808"/>
    </location>
</feature>
<proteinExistence type="predicted"/>
<keyword evidence="2" id="KW-0734">Signal transduction inhibitor</keyword>
<dbReference type="InterPro" id="IPR000980">
    <property type="entry name" value="SH2"/>
</dbReference>
<dbReference type="GO" id="GO:0046935">
    <property type="term" value="F:1-phosphatidylinositol-3-kinase regulator activity"/>
    <property type="evidence" value="ECO:0007669"/>
    <property type="project" value="TreeGrafter"/>
</dbReference>
<dbReference type="Gene3D" id="3.30.505.10">
    <property type="entry name" value="SH2 domain"/>
    <property type="match status" value="1"/>
</dbReference>
<evidence type="ECO:0000259" key="7">
    <source>
        <dbReference type="PROSITE" id="PS50001"/>
    </source>
</evidence>
<sequence length="1151" mass="123986">FFRPYTNLPIGRIDGSSLNPGLLHFAECPFEHAMYRPAVGMFSPVGAHTPRLCGSNTRKNTRTDFQESPFRDEIGKRLPPPIPPGALNVDSAPPLPPKHPLLVHSKGLETFNHCKKASESLDLACKDVYESISDSNLSSRASFPCKPYSREPTSQDLDTSLSFLSPSNRPEVVTAPTKTTALCTKFQCPPTVSRSSGRDLSHSLCTCHLGSNCNVTSCTSKSYHNGESPIWSKMTTLGSEVGTRNSGSAHASYFSPSCTTVVTVCHPSDRPALSTVQPHFKDQPWNNRFDLAGSEPANLDKKAKCDANRNERPSTLTRFSRTLSRLFRLRSSGERKISDTPRSKSVYSSEVRENNRVSQAAPPAKPKSRGETRHLSCTCHMQSSSSCSSGRLHRGRASGKSGSWTPVTTVTAPLLVDHGPAALCYPHRYTEVSGESQRRSQPRSQQLVQSHQTQQQYPRSTTEQQQQSAVALLTPTAAAVTPSGDCIHNCVHHIHHIHHVHHVHHHLHHMPLDGSALSEVAAAVTTATEGSESRSPPPLPSAFLEGLPPDFTSSDAALVFQESHAAISSVVGNARPGASETKTSAAATRVCPRIVESPLSKGQLSELTSPVNLGPLVSHTYSAYGVRSHNSVNTVTTSHSLPSVTCTASTSVAIPSALPHRQPSNICTRGHCLVGSRYHVKGPSDANAMDSELAVAAVAAAETGIVLNSPEVITGCCSAPLDSTGARLRSLSSSSPPTSAGAATATNSSSPWTAVQSRTLPLVASSSQKQQLLHRQVQHHMHHHHHVHHVATALASPSSRQGASPLSSCTATGRITRVIRPPSSSLPNSSHFCQSPISLATQAESVTPGSFCTSRCGAGSGNCSGAVGSGNSVVHRSLPTPHSTTAVDHRSSFQESMKELRKMGWYWGPLSFTDAEVLLAKRPDGTFLVRDSGHDTFFLSLSFRVRGTTYHTRIEHNQGRFSFWYQPQTHSASTVVEFIEKAVAHSISGKFHYFLQTNTPGQNPVEVPLLYPLSRFQVVQSLKHLARFTILSHVRRDHVAKLPLPPGLIGYLLEKQVYWESLEEFEEFIRDRPPLHFVSCTSRSARALTPPPCSSPSPPSLPPPTSSSPGPLGLSSSSVCTTASMATSEVSRRPSSQPSTVIPTRTNSGPT</sequence>
<dbReference type="PANTHER" id="PTHR10155:SF5">
    <property type="entry name" value="SUPPRESSOR OF CYTOKINE SIGNALING 7"/>
    <property type="match status" value="1"/>
</dbReference>
<feature type="domain" description="SH2" evidence="7">
    <location>
        <begin position="905"/>
        <end position="1013"/>
    </location>
</feature>
<evidence type="ECO:0000259" key="8">
    <source>
        <dbReference type="PROSITE" id="PS50225"/>
    </source>
</evidence>
<dbReference type="GO" id="GO:0035556">
    <property type="term" value="P:intracellular signal transduction"/>
    <property type="evidence" value="ECO:0007669"/>
    <property type="project" value="InterPro"/>
</dbReference>
<feature type="compositionally biased region" description="Low complexity" evidence="6">
    <location>
        <begin position="442"/>
        <end position="456"/>
    </location>
</feature>
<accession>A0A0X3NRY2</accession>
<dbReference type="PROSITE" id="PS50001">
    <property type="entry name" value="SH2"/>
    <property type="match status" value="1"/>
</dbReference>
<dbReference type="SUPFAM" id="SSF55550">
    <property type="entry name" value="SH2 domain"/>
    <property type="match status" value="1"/>
</dbReference>